<dbReference type="InterPro" id="IPR002659">
    <property type="entry name" value="Glyco_trans_31"/>
</dbReference>
<dbReference type="GO" id="GO:0000139">
    <property type="term" value="C:Golgi membrane"/>
    <property type="evidence" value="ECO:0007669"/>
    <property type="project" value="UniProtKB-SubCell"/>
</dbReference>
<protein>
    <recommendedName>
        <fullName evidence="11">Hexosyltransferase</fullName>
        <ecNumber evidence="11">2.4.1.-</ecNumber>
    </recommendedName>
</protein>
<evidence type="ECO:0000313" key="13">
    <source>
        <dbReference type="Proteomes" id="UP000596742"/>
    </source>
</evidence>
<gene>
    <name evidence="12" type="ORF">MGAL_10B048310</name>
</gene>
<dbReference type="Gene3D" id="3.90.550.50">
    <property type="match status" value="1"/>
</dbReference>
<evidence type="ECO:0000256" key="6">
    <source>
        <dbReference type="ARBA" id="ARBA00022968"/>
    </source>
</evidence>
<evidence type="ECO:0000256" key="2">
    <source>
        <dbReference type="ARBA" id="ARBA00008661"/>
    </source>
</evidence>
<keyword evidence="4 12" id="KW-0808">Transferase</keyword>
<comment type="subcellular location">
    <subcellularLocation>
        <location evidence="1 11">Golgi apparatus membrane</location>
        <topology evidence="1 11">Single-pass type II membrane protein</topology>
    </subcellularLocation>
</comment>
<evidence type="ECO:0000256" key="8">
    <source>
        <dbReference type="ARBA" id="ARBA00023034"/>
    </source>
</evidence>
<dbReference type="PANTHER" id="PTHR11214">
    <property type="entry name" value="BETA-1,3-N-ACETYLGLUCOSAMINYLTRANSFERASE"/>
    <property type="match status" value="1"/>
</dbReference>
<keyword evidence="10" id="KW-0325">Glycoprotein</keyword>
<evidence type="ECO:0000256" key="7">
    <source>
        <dbReference type="ARBA" id="ARBA00022989"/>
    </source>
</evidence>
<keyword evidence="6" id="KW-0735">Signal-anchor</keyword>
<dbReference type="GO" id="GO:0006493">
    <property type="term" value="P:protein O-linked glycosylation"/>
    <property type="evidence" value="ECO:0007669"/>
    <property type="project" value="TreeGrafter"/>
</dbReference>
<evidence type="ECO:0000256" key="9">
    <source>
        <dbReference type="ARBA" id="ARBA00023136"/>
    </source>
</evidence>
<evidence type="ECO:0000256" key="5">
    <source>
        <dbReference type="ARBA" id="ARBA00022692"/>
    </source>
</evidence>
<keyword evidence="13" id="KW-1185">Reference proteome</keyword>
<dbReference type="EMBL" id="UYJE01005100">
    <property type="protein sequence ID" value="VDI33905.1"/>
    <property type="molecule type" value="Genomic_DNA"/>
</dbReference>
<sequence>MFCYISTSLRSVICNIKPVLLYKTTGDKKVVLKKIKTFTTLQELNTRTHKTIKLKHALQSSTYKPDQQKQIDMQQKCIGCFPESIHLIIDNEQMCKPSNVSIDILIMIMSSPQNKLSRNAIRDTWLKHTKMNKGNIRYVFLLGESSVTNELEKENLKTNDIILGSFKDTYSNLTYKTLMSFQWAAKHCRNAQFVMKTDDDVYVHIPGLKRVIKENAKLLQTAVGGYCQQVANPVRDKESKWYASFESYPQTTYPGYCSGTGYVTSLNVVTHIVKISKVVPFFHLEDVYVALCIKKLGFSLHSINGFMLAYESDICKNHDNTLVTIHQVSVSMLRRIWEIPCTPN</sequence>
<dbReference type="OrthoDB" id="2139606at2759"/>
<evidence type="ECO:0000256" key="1">
    <source>
        <dbReference type="ARBA" id="ARBA00004323"/>
    </source>
</evidence>
<dbReference type="PANTHER" id="PTHR11214:SF3">
    <property type="entry name" value="BETA-1,3-GALACTOSYLTRANSFERASE 6"/>
    <property type="match status" value="1"/>
</dbReference>
<comment type="similarity">
    <text evidence="2 11">Belongs to the glycosyltransferase 31 family.</text>
</comment>
<keyword evidence="5" id="KW-0812">Transmembrane</keyword>
<dbReference type="EC" id="2.4.1.-" evidence="11"/>
<keyword evidence="8 11" id="KW-0333">Golgi apparatus</keyword>
<evidence type="ECO:0000256" key="4">
    <source>
        <dbReference type="ARBA" id="ARBA00022679"/>
    </source>
</evidence>
<organism evidence="12 13">
    <name type="scientific">Mytilus galloprovincialis</name>
    <name type="common">Mediterranean mussel</name>
    <dbReference type="NCBI Taxonomy" id="29158"/>
    <lineage>
        <taxon>Eukaryota</taxon>
        <taxon>Metazoa</taxon>
        <taxon>Spiralia</taxon>
        <taxon>Lophotrochozoa</taxon>
        <taxon>Mollusca</taxon>
        <taxon>Bivalvia</taxon>
        <taxon>Autobranchia</taxon>
        <taxon>Pteriomorphia</taxon>
        <taxon>Mytilida</taxon>
        <taxon>Mytiloidea</taxon>
        <taxon>Mytilidae</taxon>
        <taxon>Mytilinae</taxon>
        <taxon>Mytilus</taxon>
    </lineage>
</organism>
<comment type="caution">
    <text evidence="12">The sequence shown here is derived from an EMBL/GenBank/DDBJ whole genome shotgun (WGS) entry which is preliminary data.</text>
</comment>
<keyword evidence="3 11" id="KW-0328">Glycosyltransferase</keyword>
<dbReference type="Proteomes" id="UP000596742">
    <property type="component" value="Unassembled WGS sequence"/>
</dbReference>
<accession>A0A8B6EIM2</accession>
<dbReference type="Pfam" id="PF01762">
    <property type="entry name" value="Galactosyl_T"/>
    <property type="match status" value="1"/>
</dbReference>
<keyword evidence="9" id="KW-0472">Membrane</keyword>
<dbReference type="AlphaFoldDB" id="A0A8B6EIM2"/>
<evidence type="ECO:0000256" key="10">
    <source>
        <dbReference type="ARBA" id="ARBA00023180"/>
    </source>
</evidence>
<evidence type="ECO:0000313" key="12">
    <source>
        <dbReference type="EMBL" id="VDI33905.1"/>
    </source>
</evidence>
<dbReference type="FunFam" id="3.90.550.50:FF:000001">
    <property type="entry name" value="Hexosyltransferase"/>
    <property type="match status" value="1"/>
</dbReference>
<keyword evidence="7" id="KW-1133">Transmembrane helix</keyword>
<dbReference type="GO" id="GO:0016758">
    <property type="term" value="F:hexosyltransferase activity"/>
    <property type="evidence" value="ECO:0007669"/>
    <property type="project" value="InterPro"/>
</dbReference>
<evidence type="ECO:0000256" key="3">
    <source>
        <dbReference type="ARBA" id="ARBA00022676"/>
    </source>
</evidence>
<evidence type="ECO:0000256" key="11">
    <source>
        <dbReference type="RuleBase" id="RU363063"/>
    </source>
</evidence>
<name>A0A8B6EIM2_MYTGA</name>
<proteinExistence type="inferred from homology"/>
<reference evidence="12" key="1">
    <citation type="submission" date="2018-11" db="EMBL/GenBank/DDBJ databases">
        <authorList>
            <person name="Alioto T."/>
            <person name="Alioto T."/>
        </authorList>
    </citation>
    <scope>NUCLEOTIDE SEQUENCE</scope>
</reference>